<dbReference type="Proteomes" id="UP000302163">
    <property type="component" value="Chromosome"/>
</dbReference>
<name>A0A4P8YMU2_9ENTR</name>
<feature type="active site" evidence="5">
    <location>
        <position position="267"/>
    </location>
</feature>
<organism evidence="6 7">
    <name type="scientific">Jejubacter calystegiae</name>
    <dbReference type="NCBI Taxonomy" id="2579935"/>
    <lineage>
        <taxon>Bacteria</taxon>
        <taxon>Pseudomonadati</taxon>
        <taxon>Pseudomonadota</taxon>
        <taxon>Gammaproteobacteria</taxon>
        <taxon>Enterobacterales</taxon>
        <taxon>Enterobacteriaceae</taxon>
        <taxon>Jejubacter</taxon>
    </lineage>
</organism>
<accession>A0A4P8YMU2</accession>
<dbReference type="Gene3D" id="2.70.98.10">
    <property type="match status" value="1"/>
</dbReference>
<sequence length="294" mass="32328">MSADIYTLSVVNQISDAVSRRKLDELDLIVVDHPRARAAFALQGAHLLSWQPAGEEEVIWLSSNTPFTTGSALRGGVPVCWPWFGPSAQPGFPSHGFARNLPWQLKEHQQDTDGVNLTFELLSSDETRRFWPHDFQLLAHFRLGAECEMALEAHGDFETTAALHSYFRVGDIAQVRVAGLGESYLDKVNNGEEGRLSDGVQTFPDRTDRVYLAPEASSLIEDGKLGRAIEVAHRYNSNVVGWNPGPALSVSMADMPDDGYRTMVCIETAAVTVPQRARPGQPSRLACTLKVLKG</sequence>
<dbReference type="PANTHER" id="PTHR11122:SF13">
    <property type="entry name" value="GLUCOSE-6-PHOSPHATE 1-EPIMERASE"/>
    <property type="match status" value="1"/>
</dbReference>
<dbReference type="InterPro" id="IPR011013">
    <property type="entry name" value="Gal_mutarotase_sf_dom"/>
</dbReference>
<dbReference type="InterPro" id="IPR008183">
    <property type="entry name" value="Aldose_1/G6P_1-epimerase"/>
</dbReference>
<evidence type="ECO:0000256" key="2">
    <source>
        <dbReference type="ARBA" id="ARBA00005866"/>
    </source>
</evidence>
<feature type="active site" evidence="5">
    <location>
        <position position="164"/>
    </location>
</feature>
<dbReference type="SUPFAM" id="SSF74650">
    <property type="entry name" value="Galactose mutarotase-like"/>
    <property type="match status" value="1"/>
</dbReference>
<dbReference type="KEGG" id="izh:FEM41_15915"/>
<dbReference type="GO" id="GO:0005737">
    <property type="term" value="C:cytoplasm"/>
    <property type="evidence" value="ECO:0007669"/>
    <property type="project" value="TreeGrafter"/>
</dbReference>
<proteinExistence type="inferred from homology"/>
<evidence type="ECO:0000256" key="5">
    <source>
        <dbReference type="PIRSR" id="PIRSR016020-1"/>
    </source>
</evidence>
<dbReference type="InterPro" id="IPR014718">
    <property type="entry name" value="GH-type_carb-bd"/>
</dbReference>
<protein>
    <recommendedName>
        <fullName evidence="4">Putative glucose-6-phosphate 1-epimerase</fullName>
        <ecNumber evidence="4">5.1.3.15</ecNumber>
    </recommendedName>
</protein>
<dbReference type="GO" id="GO:0047938">
    <property type="term" value="F:glucose-6-phosphate 1-epimerase activity"/>
    <property type="evidence" value="ECO:0007669"/>
    <property type="project" value="UniProtKB-UniRule"/>
</dbReference>
<evidence type="ECO:0000256" key="1">
    <source>
        <dbReference type="ARBA" id="ARBA00001096"/>
    </source>
</evidence>
<dbReference type="OrthoDB" id="9790727at2"/>
<dbReference type="EMBL" id="CP040428">
    <property type="protein sequence ID" value="QCT21024.1"/>
    <property type="molecule type" value="Genomic_DNA"/>
</dbReference>
<comment type="similarity">
    <text evidence="2 4">Belongs to the glucose-6-phosphate 1-epimerase family.</text>
</comment>
<reference evidence="6 7" key="1">
    <citation type="submission" date="2019-05" db="EMBL/GenBank/DDBJ databases">
        <title>Complete genome sequence of Izhakiella calystegiae KSNA2, an endophyte isolated from beach morning glory (Calystegia soldanella).</title>
        <authorList>
            <person name="Jiang L."/>
            <person name="Jeong J.C."/>
            <person name="Kim C.Y."/>
            <person name="Kim D.H."/>
            <person name="Kim S.W."/>
            <person name="Lee j."/>
        </authorList>
    </citation>
    <scope>NUCLEOTIDE SEQUENCE [LARGE SCALE GENOMIC DNA]</scope>
    <source>
        <strain evidence="6 7">KSNA2</strain>
    </source>
</reference>
<evidence type="ECO:0000313" key="7">
    <source>
        <dbReference type="Proteomes" id="UP000302163"/>
    </source>
</evidence>
<dbReference type="PANTHER" id="PTHR11122">
    <property type="entry name" value="APOSPORY-ASSOCIATED PROTEIN C-RELATED"/>
    <property type="match status" value="1"/>
</dbReference>
<gene>
    <name evidence="6" type="ORF">FEM41_15915</name>
</gene>
<dbReference type="PIRSF" id="PIRSF016020">
    <property type="entry name" value="PHexose_mutarotase"/>
    <property type="match status" value="1"/>
</dbReference>
<dbReference type="Pfam" id="PF01263">
    <property type="entry name" value="Aldose_epim"/>
    <property type="match status" value="1"/>
</dbReference>
<keyword evidence="7" id="KW-1185">Reference proteome</keyword>
<dbReference type="CDD" id="cd09020">
    <property type="entry name" value="D-hex-6-P-epi_like"/>
    <property type="match status" value="1"/>
</dbReference>
<keyword evidence="3 4" id="KW-0413">Isomerase</keyword>
<dbReference type="AlphaFoldDB" id="A0A4P8YMU2"/>
<dbReference type="GO" id="GO:0030246">
    <property type="term" value="F:carbohydrate binding"/>
    <property type="evidence" value="ECO:0007669"/>
    <property type="project" value="UniProtKB-UniRule"/>
</dbReference>
<dbReference type="InterPro" id="IPR025532">
    <property type="entry name" value="G6P_1-epimerase"/>
</dbReference>
<dbReference type="RefSeq" id="WP_138097183.1">
    <property type="nucleotide sequence ID" value="NZ_CP040428.1"/>
</dbReference>
<dbReference type="EC" id="5.1.3.15" evidence="4"/>
<dbReference type="GO" id="GO:0005975">
    <property type="term" value="P:carbohydrate metabolic process"/>
    <property type="evidence" value="ECO:0007669"/>
    <property type="project" value="InterPro"/>
</dbReference>
<evidence type="ECO:0000256" key="4">
    <source>
        <dbReference type="PIRNR" id="PIRNR016020"/>
    </source>
</evidence>
<evidence type="ECO:0000256" key="3">
    <source>
        <dbReference type="ARBA" id="ARBA00023235"/>
    </source>
</evidence>
<evidence type="ECO:0000313" key="6">
    <source>
        <dbReference type="EMBL" id="QCT21024.1"/>
    </source>
</evidence>
<comment type="catalytic activity">
    <reaction evidence="1">
        <text>alpha-D-glucose 6-phosphate = beta-D-glucose 6-phosphate</text>
        <dbReference type="Rhea" id="RHEA:16249"/>
        <dbReference type="ChEBI" id="CHEBI:58225"/>
        <dbReference type="ChEBI" id="CHEBI:58247"/>
        <dbReference type="EC" id="5.1.3.15"/>
    </reaction>
</comment>